<evidence type="ECO:0000313" key="2">
    <source>
        <dbReference type="Proteomes" id="UP001064933"/>
    </source>
</evidence>
<sequence>MNSKRSRPSKRARQSEAQDWTLAGIGLDPSRYAEALAYLFDRPLPKGQQQAWYWDDERTEFDASALEWTRLQTAIFANAGTDLAGFDDAQVGMGLNYLMNNGLSDVPYAAVDPSVPLDESMRMMRAMPRLWRDCIGIRLREASPAGSPIGSANGGPLGHVCYMWFDVWPTFRLASELAPWREACWDVLVAMLEVPCRAVQIAALHGIGHSVDRLNRDAEVDQVVGAFVRGLTGDEALRVYAEAARRGDVQ</sequence>
<evidence type="ECO:0000313" key="1">
    <source>
        <dbReference type="EMBL" id="UXH76753.1"/>
    </source>
</evidence>
<gene>
    <name evidence="1" type="ORF">N4261_17145</name>
</gene>
<dbReference type="Proteomes" id="UP001064933">
    <property type="component" value="Chromosome"/>
</dbReference>
<name>A0ABY6AWR0_9BURK</name>
<accession>A0ABY6AWR0</accession>
<organism evidence="1 2">
    <name type="scientific">Roseateles amylovorans</name>
    <dbReference type="NCBI Taxonomy" id="2978473"/>
    <lineage>
        <taxon>Bacteria</taxon>
        <taxon>Pseudomonadati</taxon>
        <taxon>Pseudomonadota</taxon>
        <taxon>Betaproteobacteria</taxon>
        <taxon>Burkholderiales</taxon>
        <taxon>Sphaerotilaceae</taxon>
        <taxon>Roseateles</taxon>
    </lineage>
</organism>
<protein>
    <submittedName>
        <fullName evidence="1">Uncharacterized protein</fullName>
    </submittedName>
</protein>
<proteinExistence type="predicted"/>
<dbReference type="EMBL" id="CP104562">
    <property type="protein sequence ID" value="UXH76753.1"/>
    <property type="molecule type" value="Genomic_DNA"/>
</dbReference>
<dbReference type="RefSeq" id="WP_261756489.1">
    <property type="nucleotide sequence ID" value="NZ_CP104562.2"/>
</dbReference>
<reference evidence="1" key="1">
    <citation type="submission" date="2022-10" db="EMBL/GenBank/DDBJ databases">
        <title>Characterization and whole genome sequencing of a new Roseateles species, isolated from fresh water.</title>
        <authorList>
            <person name="Guliayeva D.Y."/>
            <person name="Akhremchuk A.E."/>
            <person name="Sikolenko M.A."/>
            <person name="Valentovich L.N."/>
            <person name="Sidarenka A.V."/>
        </authorList>
    </citation>
    <scope>NUCLEOTIDE SEQUENCE</scope>
    <source>
        <strain evidence="1">BIM B-1768</strain>
    </source>
</reference>
<keyword evidence="2" id="KW-1185">Reference proteome</keyword>